<evidence type="ECO:0000313" key="5">
    <source>
        <dbReference type="EMBL" id="KIO33742.1"/>
    </source>
</evidence>
<dbReference type="SUPFAM" id="SSF53383">
    <property type="entry name" value="PLP-dependent transferases"/>
    <property type="match status" value="1"/>
</dbReference>
<dbReference type="PANTHER" id="PTHR42699">
    <property type="match status" value="1"/>
</dbReference>
<dbReference type="InterPro" id="IPR015421">
    <property type="entry name" value="PyrdxlP-dep_Trfase_major"/>
</dbReference>
<name>A0A0C3MJ89_9AGAM</name>
<dbReference type="HOGENOM" id="CLU_011302_3_0_1"/>
<keyword evidence="6" id="KW-1185">Reference proteome</keyword>
<dbReference type="GO" id="GO:0030170">
    <property type="term" value="F:pyridoxal phosphate binding"/>
    <property type="evidence" value="ECO:0007669"/>
    <property type="project" value="InterPro"/>
</dbReference>
<dbReference type="Gene3D" id="3.40.640.10">
    <property type="entry name" value="Type I PLP-dependent aspartate aminotransferase-like (Major domain)"/>
    <property type="match status" value="1"/>
</dbReference>
<dbReference type="Proteomes" id="UP000054248">
    <property type="component" value="Unassembled WGS sequence"/>
</dbReference>
<dbReference type="OrthoDB" id="10047078at2759"/>
<evidence type="ECO:0000256" key="2">
    <source>
        <dbReference type="ARBA" id="ARBA00022898"/>
    </source>
</evidence>
<dbReference type="EMBL" id="KN822946">
    <property type="protein sequence ID" value="KIO33742.1"/>
    <property type="molecule type" value="Genomic_DNA"/>
</dbReference>
<evidence type="ECO:0008006" key="7">
    <source>
        <dbReference type="Google" id="ProtNLM"/>
    </source>
</evidence>
<protein>
    <recommendedName>
        <fullName evidence="7">Cystathionine gamma-synthase</fullName>
    </recommendedName>
</protein>
<reference evidence="6" key="2">
    <citation type="submission" date="2015-01" db="EMBL/GenBank/DDBJ databases">
        <title>Evolutionary Origins and Diversification of the Mycorrhizal Mutualists.</title>
        <authorList>
            <consortium name="DOE Joint Genome Institute"/>
            <consortium name="Mycorrhizal Genomics Consortium"/>
            <person name="Kohler A."/>
            <person name="Kuo A."/>
            <person name="Nagy L.G."/>
            <person name="Floudas D."/>
            <person name="Copeland A."/>
            <person name="Barry K.W."/>
            <person name="Cichocki N."/>
            <person name="Veneault-Fourrey C."/>
            <person name="LaButti K."/>
            <person name="Lindquist E.A."/>
            <person name="Lipzen A."/>
            <person name="Lundell T."/>
            <person name="Morin E."/>
            <person name="Murat C."/>
            <person name="Riley R."/>
            <person name="Ohm R."/>
            <person name="Sun H."/>
            <person name="Tunlid A."/>
            <person name="Henrissat B."/>
            <person name="Grigoriev I.V."/>
            <person name="Hibbett D.S."/>
            <person name="Martin F."/>
        </authorList>
    </citation>
    <scope>NUCLEOTIDE SEQUENCE [LARGE SCALE GENOMIC DNA]</scope>
    <source>
        <strain evidence="6">MUT 4182</strain>
    </source>
</reference>
<accession>A0A0C3MJ89</accession>
<evidence type="ECO:0000256" key="3">
    <source>
        <dbReference type="RuleBase" id="RU362118"/>
    </source>
</evidence>
<dbReference type="PANTHER" id="PTHR42699:SF1">
    <property type="entry name" value="CYSTATHIONINE GAMMA-SYNTHASE-RELATED"/>
    <property type="match status" value="1"/>
</dbReference>
<dbReference type="Gene3D" id="3.90.1150.10">
    <property type="entry name" value="Aspartate Aminotransferase, domain 1"/>
    <property type="match status" value="1"/>
</dbReference>
<comment type="similarity">
    <text evidence="3">Belongs to the trans-sulfuration enzymes family.</text>
</comment>
<dbReference type="Pfam" id="PF01053">
    <property type="entry name" value="Cys_Met_Meta_PP"/>
    <property type="match status" value="1"/>
</dbReference>
<evidence type="ECO:0000256" key="1">
    <source>
        <dbReference type="ARBA" id="ARBA00001933"/>
    </source>
</evidence>
<evidence type="ECO:0000313" key="6">
    <source>
        <dbReference type="Proteomes" id="UP000054248"/>
    </source>
</evidence>
<evidence type="ECO:0000256" key="4">
    <source>
        <dbReference type="SAM" id="MobiDB-lite"/>
    </source>
</evidence>
<reference evidence="5 6" key="1">
    <citation type="submission" date="2014-04" db="EMBL/GenBank/DDBJ databases">
        <authorList>
            <consortium name="DOE Joint Genome Institute"/>
            <person name="Kuo A."/>
            <person name="Girlanda M."/>
            <person name="Perotto S."/>
            <person name="Kohler A."/>
            <person name="Nagy L.G."/>
            <person name="Floudas D."/>
            <person name="Copeland A."/>
            <person name="Barry K.W."/>
            <person name="Cichocki N."/>
            <person name="Veneault-Fourrey C."/>
            <person name="LaButti K."/>
            <person name="Lindquist E.A."/>
            <person name="Lipzen A."/>
            <person name="Lundell T."/>
            <person name="Morin E."/>
            <person name="Murat C."/>
            <person name="Sun H."/>
            <person name="Tunlid A."/>
            <person name="Henrissat B."/>
            <person name="Grigoriev I.V."/>
            <person name="Hibbett D.S."/>
            <person name="Martin F."/>
            <person name="Nordberg H.P."/>
            <person name="Cantor M.N."/>
            <person name="Hua S.X."/>
        </authorList>
    </citation>
    <scope>NUCLEOTIDE SEQUENCE [LARGE SCALE GENOMIC DNA]</scope>
    <source>
        <strain evidence="5 6">MUT 4182</strain>
    </source>
</reference>
<dbReference type="InterPro" id="IPR051750">
    <property type="entry name" value="Trans-sulfuration_enzymes"/>
</dbReference>
<dbReference type="GO" id="GO:0003962">
    <property type="term" value="F:cystathionine gamma-synthase activity"/>
    <property type="evidence" value="ECO:0007669"/>
    <property type="project" value="TreeGrafter"/>
</dbReference>
<dbReference type="AlphaFoldDB" id="A0A0C3MJ89"/>
<organism evidence="5 6">
    <name type="scientific">Tulasnella calospora MUT 4182</name>
    <dbReference type="NCBI Taxonomy" id="1051891"/>
    <lineage>
        <taxon>Eukaryota</taxon>
        <taxon>Fungi</taxon>
        <taxon>Dikarya</taxon>
        <taxon>Basidiomycota</taxon>
        <taxon>Agaricomycotina</taxon>
        <taxon>Agaricomycetes</taxon>
        <taxon>Cantharellales</taxon>
        <taxon>Tulasnellaceae</taxon>
        <taxon>Tulasnella</taxon>
    </lineage>
</organism>
<dbReference type="InterPro" id="IPR015424">
    <property type="entry name" value="PyrdxlP-dep_Trfase"/>
</dbReference>
<dbReference type="STRING" id="1051891.A0A0C3MJ89"/>
<gene>
    <name evidence="5" type="ORF">M407DRAFT_229589</name>
</gene>
<dbReference type="InterPro" id="IPR000277">
    <property type="entry name" value="Cys/Met-Metab_PyrdxlP-dep_enz"/>
</dbReference>
<dbReference type="InterPro" id="IPR015422">
    <property type="entry name" value="PyrdxlP-dep_Trfase_small"/>
</dbReference>
<keyword evidence="2 3" id="KW-0663">Pyridoxal phosphate</keyword>
<proteinExistence type="inferred from homology"/>
<comment type="cofactor">
    <cofactor evidence="1 3">
        <name>pyridoxal 5'-phosphate</name>
        <dbReference type="ChEBI" id="CHEBI:597326"/>
    </cofactor>
</comment>
<feature type="region of interest" description="Disordered" evidence="4">
    <location>
        <begin position="113"/>
        <end position="138"/>
    </location>
</feature>
<dbReference type="GO" id="GO:0019346">
    <property type="term" value="P:transsulfuration"/>
    <property type="evidence" value="ECO:0007669"/>
    <property type="project" value="InterPro"/>
</dbReference>
<sequence>MSTVEPTMITSELGWPVPYLPHAISVSLPKWEDNRDFKKGEARVVDALTTGYPRFMLHDSVKLLFRLCEEKFGLPGELCMLWSSAKAAETQRSFPLTHSLSPIAVRTALHVLSSPTPDPHKAPEDLTDDQASGNREPCPDQPLELHMVFFPAECRLLSTPSSTPGTPKWGPGCHFLGFGADDDLPEVRRVAQEAASSGTPILALFCEVTTNPLLRTPNMIELRKIADEFDFLIVADETIGNFVNVDVMEYSDIVLTSLTKVLSGRGDVMGGSLVLNPQRRHYAVLRDLLKSTYEDIFWHEDVVCLELNSRHFAHRMDVINRNAEAVADWLWCRSEAYDAARGETQSSISEKRVIKKVFFPKWETRENYDAYRRRPAGGEVAPLYPSGFGSFFTIWFSDEVTAQAFFDNLGCDKGPTWAGTQGADIRLSLGMNITLACAYVLLAHYDELDWAAEWGVPTNVVRVSTGMEDTETILGWMKHALAAAEKAAEPSS</sequence>